<dbReference type="EMBL" id="KL584739">
    <property type="protein sequence ID" value="KEQ68101.1"/>
    <property type="molecule type" value="Genomic_DNA"/>
</dbReference>
<protein>
    <submittedName>
        <fullName evidence="1">Uncharacterized protein</fullName>
    </submittedName>
</protein>
<gene>
    <name evidence="1" type="ORF">M436DRAFT_86666</name>
</gene>
<name>A0A074X0D9_9PEZI</name>
<keyword evidence="2" id="KW-1185">Reference proteome</keyword>
<reference evidence="1 2" key="1">
    <citation type="journal article" date="2014" name="BMC Genomics">
        <title>Genome sequencing of four Aureobasidium pullulans varieties: biotechnological potential, stress tolerance, and description of new species.</title>
        <authorList>
            <person name="Gostin Ar C."/>
            <person name="Ohm R.A."/>
            <person name="Kogej T."/>
            <person name="Sonjak S."/>
            <person name="Turk M."/>
            <person name="Zajc J."/>
            <person name="Zalar P."/>
            <person name="Grube M."/>
            <person name="Sun H."/>
            <person name="Han J."/>
            <person name="Sharma A."/>
            <person name="Chiniquy J."/>
            <person name="Ngan C.Y."/>
            <person name="Lipzen A."/>
            <person name="Barry K."/>
            <person name="Grigoriev I.V."/>
            <person name="Gunde-Cimerman N."/>
        </authorList>
    </citation>
    <scope>NUCLEOTIDE SEQUENCE [LARGE SCALE GENOMIC DNA]</scope>
    <source>
        <strain evidence="1 2">CBS 147.97</strain>
    </source>
</reference>
<dbReference type="Proteomes" id="UP000027730">
    <property type="component" value="Unassembled WGS sequence"/>
</dbReference>
<organism evidence="1 2">
    <name type="scientific">Aureobasidium namibiae CBS 147.97</name>
    <dbReference type="NCBI Taxonomy" id="1043004"/>
    <lineage>
        <taxon>Eukaryota</taxon>
        <taxon>Fungi</taxon>
        <taxon>Dikarya</taxon>
        <taxon>Ascomycota</taxon>
        <taxon>Pezizomycotina</taxon>
        <taxon>Dothideomycetes</taxon>
        <taxon>Dothideomycetidae</taxon>
        <taxon>Dothideales</taxon>
        <taxon>Saccotheciaceae</taxon>
        <taxon>Aureobasidium</taxon>
    </lineage>
</organism>
<dbReference type="HOGENOM" id="CLU_092845_0_0_1"/>
<dbReference type="GeneID" id="25417781"/>
<dbReference type="OrthoDB" id="3918888at2759"/>
<sequence length="229" mass="24989">MSTRNPSAPMSELKPTLYSSCVSHTGCCRLCETCNPAPIFGMKSLKTLLTFLLVGFLATALNRYLGAHASPAGDVSELMARHVDPSMDIFYKGEHYHNGTGYNFDLYTVDDSLDEVVAFASQMAVYADDEDSDISANIRKRDWYDCQRLSNIQTLGCNIGHALGSFVSATGSAAFGGYLSGLLTEAFSKGRDNSRPRSVCLSRDKNNLCVSWAWYTGSRLRSGEANSIT</sequence>
<accession>A0A074X0D9</accession>
<dbReference type="AlphaFoldDB" id="A0A074X0D9"/>
<proteinExistence type="predicted"/>
<dbReference type="RefSeq" id="XP_013422291.1">
    <property type="nucleotide sequence ID" value="XM_013566837.1"/>
</dbReference>
<evidence type="ECO:0000313" key="1">
    <source>
        <dbReference type="EMBL" id="KEQ68101.1"/>
    </source>
</evidence>
<evidence type="ECO:0000313" key="2">
    <source>
        <dbReference type="Proteomes" id="UP000027730"/>
    </source>
</evidence>